<gene>
    <name evidence="1" type="ORF">GCM10011613_04270</name>
</gene>
<keyword evidence="2" id="KW-1185">Reference proteome</keyword>
<accession>A0ABQ3API0</accession>
<dbReference type="Pfam" id="PF13376">
    <property type="entry name" value="OmdA"/>
    <property type="match status" value="1"/>
</dbReference>
<organism evidence="1 2">
    <name type="scientific">Cellvibrio zantedeschiae</name>
    <dbReference type="NCBI Taxonomy" id="1237077"/>
    <lineage>
        <taxon>Bacteria</taxon>
        <taxon>Pseudomonadati</taxon>
        <taxon>Pseudomonadota</taxon>
        <taxon>Gammaproteobacteria</taxon>
        <taxon>Cellvibrionales</taxon>
        <taxon>Cellvibrionaceae</taxon>
        <taxon>Cellvibrio</taxon>
    </lineage>
</organism>
<dbReference type="SUPFAM" id="SSF141694">
    <property type="entry name" value="AF2212/PG0164-like"/>
    <property type="match status" value="1"/>
</dbReference>
<evidence type="ECO:0000313" key="2">
    <source>
        <dbReference type="Proteomes" id="UP000619761"/>
    </source>
</evidence>
<dbReference type="InterPro" id="IPR037079">
    <property type="entry name" value="AF2212/PG0164-like_sf"/>
</dbReference>
<protein>
    <recommendedName>
        <fullName evidence="3">DUF1905 domain-containing protein</fullName>
    </recommendedName>
</protein>
<sequence length="167" mass="19037">MSILCFTSVIEINKINPYILVSAEQASFLKESWRKPMPVCVRINGKPKTPWRINMMPIGDGSFYLYLHGEVRKASDTKVGDSVRVEIEFDKDYKGGPTHPMPSYLHKALKENPRAQEGWDALPPSRQKEILRYFAGLKSQEAKDRNLSQALHVLGGGKGRYMARDWN</sequence>
<dbReference type="Proteomes" id="UP000619761">
    <property type="component" value="Unassembled WGS sequence"/>
</dbReference>
<evidence type="ECO:0008006" key="3">
    <source>
        <dbReference type="Google" id="ProtNLM"/>
    </source>
</evidence>
<name>A0ABQ3API0_9GAMM</name>
<reference evidence="2" key="1">
    <citation type="journal article" date="2019" name="Int. J. Syst. Evol. Microbiol.">
        <title>The Global Catalogue of Microorganisms (GCM) 10K type strain sequencing project: providing services to taxonomists for standard genome sequencing and annotation.</title>
        <authorList>
            <consortium name="The Broad Institute Genomics Platform"/>
            <consortium name="The Broad Institute Genome Sequencing Center for Infectious Disease"/>
            <person name="Wu L."/>
            <person name="Ma J."/>
        </authorList>
    </citation>
    <scope>NUCLEOTIDE SEQUENCE [LARGE SCALE GENOMIC DNA]</scope>
    <source>
        <strain evidence="2">KCTC 32239</strain>
    </source>
</reference>
<proteinExistence type="predicted"/>
<dbReference type="InterPro" id="IPR015018">
    <property type="entry name" value="DUF1905"/>
</dbReference>
<comment type="caution">
    <text evidence="1">The sequence shown here is derived from an EMBL/GenBank/DDBJ whole genome shotgun (WGS) entry which is preliminary data.</text>
</comment>
<dbReference type="Pfam" id="PF08922">
    <property type="entry name" value="DUF1905"/>
    <property type="match status" value="1"/>
</dbReference>
<dbReference type="RefSeq" id="WP_189415649.1">
    <property type="nucleotide sequence ID" value="NZ_BMYZ01000001.1"/>
</dbReference>
<dbReference type="Gene3D" id="2.40.30.100">
    <property type="entry name" value="AF2212/PG0164-like"/>
    <property type="match status" value="1"/>
</dbReference>
<evidence type="ECO:0000313" key="1">
    <source>
        <dbReference type="EMBL" id="GGY63704.1"/>
    </source>
</evidence>
<dbReference type="EMBL" id="BMYZ01000001">
    <property type="protein sequence ID" value="GGY63704.1"/>
    <property type="molecule type" value="Genomic_DNA"/>
</dbReference>